<sequence length="361" mass="36258">MQAARVALHPQAATSPIMPALFLLPPTPSPEATISSPRLGSPASIPHHSGPATSPRVASALNPDPTKFQHPPSWQHQSNASLTSIPRSSGGELGGASEHSSSSYAGRMLRQMSARSQHPPLSTTGSGHLGVGTQQYQPLNAAGSSHLGVGAQQHLPLGTVGSGYLGAGAQQHPPLGTVGSGNLGSGAQRQRSLNTPGSGYLGAEARQHPPLGTVGSGNLGAGAQQQQSLTAAGSGHPLVGGLQHRRSNSLGAAAAAAAAVSLPGGKGARGFNKAHSMGSPSVLQVKEEGVDRREEVEEEGADEEEADLGFYGGPPDHTSFGRTQQGLEQDEDAAAGNAPAQLQPPSAAVRHGGAATEGVVA</sequence>
<evidence type="ECO:0000313" key="2">
    <source>
        <dbReference type="EMBL" id="KAF5843543.1"/>
    </source>
</evidence>
<organism evidence="2 3">
    <name type="scientific">Dunaliella salina</name>
    <name type="common">Green alga</name>
    <name type="synonym">Protococcus salinus</name>
    <dbReference type="NCBI Taxonomy" id="3046"/>
    <lineage>
        <taxon>Eukaryota</taxon>
        <taxon>Viridiplantae</taxon>
        <taxon>Chlorophyta</taxon>
        <taxon>core chlorophytes</taxon>
        <taxon>Chlorophyceae</taxon>
        <taxon>CS clade</taxon>
        <taxon>Chlamydomonadales</taxon>
        <taxon>Dunaliellaceae</taxon>
        <taxon>Dunaliella</taxon>
    </lineage>
</organism>
<feature type="compositionally biased region" description="Polar residues" evidence="1">
    <location>
        <begin position="185"/>
        <end position="197"/>
    </location>
</feature>
<name>A0ABQ7H9K9_DUNSA</name>
<feature type="region of interest" description="Disordered" evidence="1">
    <location>
        <begin position="166"/>
        <end position="243"/>
    </location>
</feature>
<dbReference type="EMBL" id="MU069441">
    <property type="protein sequence ID" value="KAF5843543.1"/>
    <property type="molecule type" value="Genomic_DNA"/>
</dbReference>
<evidence type="ECO:0008006" key="4">
    <source>
        <dbReference type="Google" id="ProtNLM"/>
    </source>
</evidence>
<feature type="region of interest" description="Disordered" evidence="1">
    <location>
        <begin position="284"/>
        <end position="361"/>
    </location>
</feature>
<evidence type="ECO:0000313" key="3">
    <source>
        <dbReference type="Proteomes" id="UP000815325"/>
    </source>
</evidence>
<feature type="region of interest" description="Disordered" evidence="1">
    <location>
        <begin position="111"/>
        <end position="130"/>
    </location>
</feature>
<proteinExistence type="predicted"/>
<gene>
    <name evidence="2" type="ORF">DUNSADRAFT_14459</name>
</gene>
<evidence type="ECO:0000256" key="1">
    <source>
        <dbReference type="SAM" id="MobiDB-lite"/>
    </source>
</evidence>
<keyword evidence="3" id="KW-1185">Reference proteome</keyword>
<feature type="compositionally biased region" description="Acidic residues" evidence="1">
    <location>
        <begin position="296"/>
        <end position="307"/>
    </location>
</feature>
<comment type="caution">
    <text evidence="2">The sequence shown here is derived from an EMBL/GenBank/DDBJ whole genome shotgun (WGS) entry which is preliminary data.</text>
</comment>
<protein>
    <recommendedName>
        <fullName evidence="4">Encoded protein</fullName>
    </recommendedName>
</protein>
<reference evidence="2" key="1">
    <citation type="submission" date="2017-08" db="EMBL/GenBank/DDBJ databases">
        <authorList>
            <person name="Polle J.E."/>
            <person name="Barry K."/>
            <person name="Cushman J."/>
            <person name="Schmutz J."/>
            <person name="Tran D."/>
            <person name="Hathwaick L.T."/>
            <person name="Yim W.C."/>
            <person name="Jenkins J."/>
            <person name="Mckie-Krisberg Z.M."/>
            <person name="Prochnik S."/>
            <person name="Lindquist E."/>
            <person name="Dockter R.B."/>
            <person name="Adam C."/>
            <person name="Molina H."/>
            <person name="Bunkerborg J."/>
            <person name="Jin E."/>
            <person name="Buchheim M."/>
            <person name="Magnuson J."/>
        </authorList>
    </citation>
    <scope>NUCLEOTIDE SEQUENCE</scope>
    <source>
        <strain evidence="2">CCAP 19/18</strain>
    </source>
</reference>
<feature type="compositionally biased region" description="Polar residues" evidence="1">
    <location>
        <begin position="113"/>
        <end position="130"/>
    </location>
</feature>
<accession>A0ABQ7H9K9</accession>
<dbReference type="Proteomes" id="UP000815325">
    <property type="component" value="Unassembled WGS sequence"/>
</dbReference>
<feature type="compositionally biased region" description="Polar residues" evidence="1">
    <location>
        <begin position="72"/>
        <end position="87"/>
    </location>
</feature>
<feature type="compositionally biased region" description="Basic and acidic residues" evidence="1">
    <location>
        <begin position="285"/>
        <end position="295"/>
    </location>
</feature>
<feature type="region of interest" description="Disordered" evidence="1">
    <location>
        <begin position="28"/>
        <end position="104"/>
    </location>
</feature>